<feature type="transmembrane region" description="Helical" evidence="1">
    <location>
        <begin position="70"/>
        <end position="89"/>
    </location>
</feature>
<feature type="transmembrane region" description="Helical" evidence="1">
    <location>
        <begin position="122"/>
        <end position="145"/>
    </location>
</feature>
<keyword evidence="1" id="KW-0472">Membrane</keyword>
<dbReference type="WBParaSite" id="L893_g5607.t1">
    <property type="protein sequence ID" value="L893_g5607.t1"/>
    <property type="gene ID" value="L893_g5607"/>
</dbReference>
<evidence type="ECO:0000313" key="2">
    <source>
        <dbReference type="Proteomes" id="UP000095287"/>
    </source>
</evidence>
<sequence length="239" mass="27631">MTLIGVVQLLILPTEIVSGFCHILNEDLWVIIGFPLKLFWMTTRVEYLLSFVLALNRVKIMCQLNISASFLKLLIFLIAIYGILLLVALHTPYCDLIFHIDHFISTYDMSRPYSYLLSQSTAIISMAAMCGSLVCYIIVIGYLVFTRSKNGKIKNWKHERCILIYAFVRFVCDMYIVVAYNYFKFPPISWIGLPISLTFPLNNLIIPVILYLTLNKNVRREFFNAKTTNYVSSGMIQRH</sequence>
<accession>A0A1I8AG56</accession>
<name>A0A1I8AG56_9BILA</name>
<dbReference type="Proteomes" id="UP000095287">
    <property type="component" value="Unplaced"/>
</dbReference>
<dbReference type="AlphaFoldDB" id="A0A1I8AG56"/>
<feature type="transmembrane region" description="Helical" evidence="1">
    <location>
        <begin position="189"/>
        <end position="214"/>
    </location>
</feature>
<protein>
    <submittedName>
        <fullName evidence="3">Serpentine Receptor, class T</fullName>
    </submittedName>
</protein>
<keyword evidence="1" id="KW-0812">Transmembrane</keyword>
<organism evidence="2 3">
    <name type="scientific">Steinernema glaseri</name>
    <dbReference type="NCBI Taxonomy" id="37863"/>
    <lineage>
        <taxon>Eukaryota</taxon>
        <taxon>Metazoa</taxon>
        <taxon>Ecdysozoa</taxon>
        <taxon>Nematoda</taxon>
        <taxon>Chromadorea</taxon>
        <taxon>Rhabditida</taxon>
        <taxon>Tylenchina</taxon>
        <taxon>Panagrolaimomorpha</taxon>
        <taxon>Strongyloidoidea</taxon>
        <taxon>Steinernematidae</taxon>
        <taxon>Steinernema</taxon>
    </lineage>
</organism>
<evidence type="ECO:0000256" key="1">
    <source>
        <dbReference type="SAM" id="Phobius"/>
    </source>
</evidence>
<feature type="transmembrane region" description="Helical" evidence="1">
    <location>
        <begin position="166"/>
        <end position="183"/>
    </location>
</feature>
<keyword evidence="2" id="KW-1185">Reference proteome</keyword>
<keyword evidence="1" id="KW-1133">Transmembrane helix</keyword>
<proteinExistence type="predicted"/>
<reference evidence="3" key="1">
    <citation type="submission" date="2016-11" db="UniProtKB">
        <authorList>
            <consortium name="WormBaseParasite"/>
        </authorList>
    </citation>
    <scope>IDENTIFICATION</scope>
</reference>
<evidence type="ECO:0000313" key="3">
    <source>
        <dbReference type="WBParaSite" id="L893_g5607.t1"/>
    </source>
</evidence>